<dbReference type="Gene3D" id="3.60.21.10">
    <property type="match status" value="1"/>
</dbReference>
<dbReference type="AlphaFoldDB" id="S3CBI5"/>
<dbReference type="SUPFAM" id="SSF56300">
    <property type="entry name" value="Metallo-dependent phosphatases"/>
    <property type="match status" value="1"/>
</dbReference>
<dbReference type="eggNOG" id="KOG3947">
    <property type="taxonomic scope" value="Eukaryota"/>
</dbReference>
<dbReference type="OrthoDB" id="630188at2759"/>
<dbReference type="EMBL" id="KE148147">
    <property type="protein sequence ID" value="EPE09311.1"/>
    <property type="molecule type" value="Genomic_DNA"/>
</dbReference>
<dbReference type="InterPro" id="IPR051693">
    <property type="entry name" value="UPF0046_metallophosphoest"/>
</dbReference>
<dbReference type="VEuPathDB" id="FungiDB:F503_07087"/>
<keyword evidence="3" id="KW-1185">Reference proteome</keyword>
<dbReference type="PANTHER" id="PTHR12905:SF18">
    <property type="entry name" value="ESTER HYDROLASE, PUTATIVE (AFU_ORTHOLOGUE AFUA_4G03130)-RELATED"/>
    <property type="match status" value="1"/>
</dbReference>
<dbReference type="PANTHER" id="PTHR12905">
    <property type="entry name" value="METALLOPHOSPHOESTERASE"/>
    <property type="match status" value="1"/>
</dbReference>
<proteinExistence type="predicted"/>
<feature type="domain" description="Calcineurin-like phosphoesterase" evidence="1">
    <location>
        <begin position="64"/>
        <end position="268"/>
    </location>
</feature>
<reference evidence="2 3" key="1">
    <citation type="journal article" date="2013" name="BMC Genomics">
        <title>The genome and transcriptome of the pine saprophyte Ophiostoma piceae, and a comparison with the bark beetle-associated pine pathogen Grosmannia clavigera.</title>
        <authorList>
            <person name="Haridas S."/>
            <person name="Wang Y."/>
            <person name="Lim L."/>
            <person name="Massoumi Alamouti S."/>
            <person name="Jackman S."/>
            <person name="Docking R."/>
            <person name="Robertson G."/>
            <person name="Birol I."/>
            <person name="Bohlmann J."/>
            <person name="Breuil C."/>
        </authorList>
    </citation>
    <scope>NUCLEOTIDE SEQUENCE [LARGE SCALE GENOMIC DNA]</scope>
    <source>
        <strain evidence="2 3">UAMH 11346</strain>
    </source>
</reference>
<dbReference type="InterPro" id="IPR029052">
    <property type="entry name" value="Metallo-depent_PP-like"/>
</dbReference>
<dbReference type="CDD" id="cd07379">
    <property type="entry name" value="MPP_239FB"/>
    <property type="match status" value="1"/>
</dbReference>
<gene>
    <name evidence="2" type="ORF">F503_07087</name>
</gene>
<evidence type="ECO:0000259" key="1">
    <source>
        <dbReference type="Pfam" id="PF00149"/>
    </source>
</evidence>
<evidence type="ECO:0000313" key="2">
    <source>
        <dbReference type="EMBL" id="EPE09311.1"/>
    </source>
</evidence>
<dbReference type="Pfam" id="PF00149">
    <property type="entry name" value="Metallophos"/>
    <property type="match status" value="1"/>
</dbReference>
<accession>S3CBI5</accession>
<sequence length="349" mass="38130">MAPTSAAKLPTWQKAQPTPWQAFWRDPATVVARWLYSKRKQHVLSAPQAQAGLSRIQPLSIVCISDTHNAQPQVPDGDVLLHTGDLTNGGSFAEIQAQLAWLQSLPHRHKVVIGGNHDLLLDSTFAERHPDRIPDDSCGDGTSLADLEWGDLIYLNDRSVTLELPVPAPASPASPASPSSFSHTITPEARTLLIYGAPWTEQCGVFAFQYPPVRERVWADRIPDNTDIVMVHGPPKGYCDMGGKGCPQLLREIRRAQPALAVFGHIHGGYGQEDMIHSHVEAAYSAIELGDRGLLGVAALLGWLLWDTLFGWLPPHKKVKRTRLVNAALMIGLGADGRPDLRAPVVVQL</sequence>
<dbReference type="OMA" id="HPERWEQ"/>
<dbReference type="Proteomes" id="UP000016923">
    <property type="component" value="Unassembled WGS sequence"/>
</dbReference>
<dbReference type="GO" id="GO:0016787">
    <property type="term" value="F:hydrolase activity"/>
    <property type="evidence" value="ECO:0007669"/>
    <property type="project" value="InterPro"/>
</dbReference>
<protein>
    <submittedName>
        <fullName evidence="2">Phosphoesterase</fullName>
    </submittedName>
</protein>
<dbReference type="InterPro" id="IPR004843">
    <property type="entry name" value="Calcineurin-like_PHP"/>
</dbReference>
<evidence type="ECO:0000313" key="3">
    <source>
        <dbReference type="Proteomes" id="UP000016923"/>
    </source>
</evidence>
<dbReference type="HOGENOM" id="CLU_041441_3_1_1"/>
<name>S3CBI5_OPHP1</name>
<organism evidence="2 3">
    <name type="scientific">Ophiostoma piceae (strain UAMH 11346)</name>
    <name type="common">Sap stain fungus</name>
    <dbReference type="NCBI Taxonomy" id="1262450"/>
    <lineage>
        <taxon>Eukaryota</taxon>
        <taxon>Fungi</taxon>
        <taxon>Dikarya</taxon>
        <taxon>Ascomycota</taxon>
        <taxon>Pezizomycotina</taxon>
        <taxon>Sordariomycetes</taxon>
        <taxon>Sordariomycetidae</taxon>
        <taxon>Ophiostomatales</taxon>
        <taxon>Ophiostomataceae</taxon>
        <taxon>Ophiostoma</taxon>
    </lineage>
</organism>